<evidence type="ECO:0000259" key="5">
    <source>
        <dbReference type="Pfam" id="PF00725"/>
    </source>
</evidence>
<comment type="pathway">
    <text evidence="1">Lipid metabolism; butanoate metabolism.</text>
</comment>
<comment type="caution">
    <text evidence="7">The sequence shown here is derived from an EMBL/GenBank/DDBJ whole genome shotgun (WGS) entry which is preliminary data.</text>
</comment>
<name>A0ABX0DW59_9ACTN</name>
<dbReference type="Pfam" id="PF02737">
    <property type="entry name" value="3HCDH_N"/>
    <property type="match status" value="1"/>
</dbReference>
<reference evidence="7 8" key="1">
    <citation type="submission" date="2020-02" db="EMBL/GenBank/DDBJ databases">
        <title>Whole-genome analyses of novel actinobacteria.</title>
        <authorList>
            <person name="Sahin N."/>
            <person name="Tokatli A."/>
        </authorList>
    </citation>
    <scope>NUCLEOTIDE SEQUENCE [LARGE SCALE GENOMIC DNA]</scope>
    <source>
        <strain evidence="7 8">YC419</strain>
    </source>
</reference>
<dbReference type="Gene3D" id="3.40.50.720">
    <property type="entry name" value="NAD(P)-binding Rossmann-like Domain"/>
    <property type="match status" value="1"/>
</dbReference>
<keyword evidence="3" id="KW-0560">Oxidoreductase</keyword>
<evidence type="ECO:0000313" key="7">
    <source>
        <dbReference type="EMBL" id="NGO45858.1"/>
    </source>
</evidence>
<organism evidence="7 8">
    <name type="scientific">Streptomyces ureilyticus</name>
    <dbReference type="NCBI Taxonomy" id="1775131"/>
    <lineage>
        <taxon>Bacteria</taxon>
        <taxon>Bacillati</taxon>
        <taxon>Actinomycetota</taxon>
        <taxon>Actinomycetes</taxon>
        <taxon>Kitasatosporales</taxon>
        <taxon>Streptomycetaceae</taxon>
        <taxon>Streptomyces</taxon>
    </lineage>
</organism>
<dbReference type="PANTHER" id="PTHR48075">
    <property type="entry name" value="3-HYDROXYACYL-COA DEHYDROGENASE FAMILY PROTEIN"/>
    <property type="match status" value="1"/>
</dbReference>
<keyword evidence="8" id="KW-1185">Reference proteome</keyword>
<dbReference type="InterPro" id="IPR036291">
    <property type="entry name" value="NAD(P)-bd_dom_sf"/>
</dbReference>
<dbReference type="Pfam" id="PF00725">
    <property type="entry name" value="3HCDH"/>
    <property type="match status" value="1"/>
</dbReference>
<feature type="domain" description="3-hydroxyacyl-CoA dehydrogenase C-terminal" evidence="5">
    <location>
        <begin position="194"/>
        <end position="290"/>
    </location>
</feature>
<dbReference type="PIRSF" id="PIRSF000105">
    <property type="entry name" value="HCDH"/>
    <property type="match status" value="1"/>
</dbReference>
<comment type="similarity">
    <text evidence="2">Belongs to the 3-hydroxyacyl-CoA dehydrogenase family.</text>
</comment>
<feature type="region of interest" description="Disordered" evidence="4">
    <location>
        <begin position="285"/>
        <end position="308"/>
    </location>
</feature>
<dbReference type="InterPro" id="IPR006176">
    <property type="entry name" value="3-OHacyl-CoA_DH_NAD-bd"/>
</dbReference>
<dbReference type="InterPro" id="IPR022694">
    <property type="entry name" value="3-OHacyl-CoA_DH"/>
</dbReference>
<sequence length="308" mass="31841">MQPETAPPPPPLTVGVVGAGTMGVGVAQCLAAAGHDVIVVDPDPGALADGPARLREGARAAVLLRKAPRDAPDLLPARVRWTDELRQLGDVSFVVECAPERIPLKEELFRDLAAVCPPGAVLASCTSAIPVDRLAAHTGRPEQVLGMHVMNPAWAKDAVEVVRGPRTGAHTLDRALGLLAGMGKHGIVVSDGPGFVSNRVLMATVNDAAAVVQAGTADAATVDRVFQECFGHAMGPLGTADLIGLDTVVDTLDVLRTLTADARFTPCALLAGLVAEGRLGRKTGQGFHTYPGARRHSGTPGAVSSRTR</sequence>
<dbReference type="PANTHER" id="PTHR48075:SF5">
    <property type="entry name" value="3-HYDROXYBUTYRYL-COA DEHYDROGENASE"/>
    <property type="match status" value="1"/>
</dbReference>
<evidence type="ECO:0000256" key="2">
    <source>
        <dbReference type="ARBA" id="ARBA00009463"/>
    </source>
</evidence>
<gene>
    <name evidence="7" type="ORF">G6048_28220</name>
</gene>
<protein>
    <submittedName>
        <fullName evidence="7">3-hydroxyacyl-CoA dehydrogenase family protein</fullName>
    </submittedName>
</protein>
<evidence type="ECO:0000256" key="4">
    <source>
        <dbReference type="SAM" id="MobiDB-lite"/>
    </source>
</evidence>
<evidence type="ECO:0000256" key="3">
    <source>
        <dbReference type="ARBA" id="ARBA00023002"/>
    </source>
</evidence>
<proteinExistence type="inferred from homology"/>
<evidence type="ECO:0000256" key="1">
    <source>
        <dbReference type="ARBA" id="ARBA00005086"/>
    </source>
</evidence>
<dbReference type="SUPFAM" id="SSF51735">
    <property type="entry name" value="NAD(P)-binding Rossmann-fold domains"/>
    <property type="match status" value="1"/>
</dbReference>
<dbReference type="InterPro" id="IPR013328">
    <property type="entry name" value="6PGD_dom2"/>
</dbReference>
<feature type="domain" description="3-hydroxyacyl-CoA dehydrogenase NAD binding" evidence="6">
    <location>
        <begin position="13"/>
        <end position="191"/>
    </location>
</feature>
<dbReference type="EMBL" id="JAAKZX010000106">
    <property type="protein sequence ID" value="NGO45858.1"/>
    <property type="molecule type" value="Genomic_DNA"/>
</dbReference>
<dbReference type="SUPFAM" id="SSF48179">
    <property type="entry name" value="6-phosphogluconate dehydrogenase C-terminal domain-like"/>
    <property type="match status" value="1"/>
</dbReference>
<dbReference type="RefSeq" id="WP_165342406.1">
    <property type="nucleotide sequence ID" value="NZ_JAAKZX010000106.1"/>
</dbReference>
<evidence type="ECO:0000313" key="8">
    <source>
        <dbReference type="Proteomes" id="UP001518140"/>
    </source>
</evidence>
<dbReference type="Proteomes" id="UP001518140">
    <property type="component" value="Unassembled WGS sequence"/>
</dbReference>
<accession>A0ABX0DW59</accession>
<evidence type="ECO:0000259" key="6">
    <source>
        <dbReference type="Pfam" id="PF02737"/>
    </source>
</evidence>
<dbReference type="InterPro" id="IPR006108">
    <property type="entry name" value="3HC_DH_C"/>
</dbReference>
<dbReference type="Gene3D" id="1.10.1040.10">
    <property type="entry name" value="N-(1-d-carboxylethyl)-l-norvaline Dehydrogenase, domain 2"/>
    <property type="match status" value="1"/>
</dbReference>
<dbReference type="InterPro" id="IPR008927">
    <property type="entry name" value="6-PGluconate_DH-like_C_sf"/>
</dbReference>